<gene>
    <name evidence="1" type="ORF">LT85_3270</name>
</gene>
<dbReference type="InterPro" id="IPR016181">
    <property type="entry name" value="Acyl_CoA_acyltransferase"/>
</dbReference>
<dbReference type="HOGENOM" id="CLU_2933370_0_0_4"/>
<protein>
    <recommendedName>
        <fullName evidence="3">N-acetyltransferase domain-containing protein</fullName>
    </recommendedName>
</protein>
<evidence type="ECO:0000313" key="1">
    <source>
        <dbReference type="EMBL" id="AIY42428.1"/>
    </source>
</evidence>
<name>A0A0A1FCE6_9BURK</name>
<accession>A0A0A1FCE6</accession>
<dbReference type="EMBL" id="CP009962">
    <property type="protein sequence ID" value="AIY42428.1"/>
    <property type="molecule type" value="Genomic_DNA"/>
</dbReference>
<sequence>MCRLLMEEASRTAAAQAATLRVYRDNPAACAVYTELGFVEVEAESTTEVLWMEKQISHAG</sequence>
<dbReference type="SUPFAM" id="SSF55729">
    <property type="entry name" value="Acyl-CoA N-acyltransferases (Nat)"/>
    <property type="match status" value="1"/>
</dbReference>
<reference evidence="2" key="1">
    <citation type="journal article" date="2014" name="Soil Biol. Biochem.">
        <title>Structure and function of bacterial communities in ageing soils: Insights from the Mendocino ecological staircase.</title>
        <authorList>
            <person name="Uroz S."/>
            <person name="Tech J.J."/>
            <person name="Sawaya N.A."/>
            <person name="Frey-Klett P."/>
            <person name="Leveau J.H.J."/>
        </authorList>
    </citation>
    <scope>NUCLEOTIDE SEQUENCE [LARGE SCALE GENOMIC DNA]</scope>
    <source>
        <strain evidence="2">Cal35</strain>
    </source>
</reference>
<dbReference type="Proteomes" id="UP000030302">
    <property type="component" value="Chromosome"/>
</dbReference>
<dbReference type="AlphaFoldDB" id="A0A0A1FCE6"/>
<dbReference type="Gene3D" id="3.40.630.30">
    <property type="match status" value="1"/>
</dbReference>
<organism evidence="1 2">
    <name type="scientific">Collimonas arenae</name>
    <dbReference type="NCBI Taxonomy" id="279058"/>
    <lineage>
        <taxon>Bacteria</taxon>
        <taxon>Pseudomonadati</taxon>
        <taxon>Pseudomonadota</taxon>
        <taxon>Betaproteobacteria</taxon>
        <taxon>Burkholderiales</taxon>
        <taxon>Oxalobacteraceae</taxon>
        <taxon>Collimonas</taxon>
    </lineage>
</organism>
<proteinExistence type="predicted"/>
<dbReference type="KEGG" id="care:LT85_3270"/>
<evidence type="ECO:0000313" key="2">
    <source>
        <dbReference type="Proteomes" id="UP000030302"/>
    </source>
</evidence>
<keyword evidence="2" id="KW-1185">Reference proteome</keyword>
<evidence type="ECO:0008006" key="3">
    <source>
        <dbReference type="Google" id="ProtNLM"/>
    </source>
</evidence>